<evidence type="ECO:0000313" key="20">
    <source>
        <dbReference type="EnsemblMetazoa" id="GBRI003992-PA"/>
    </source>
</evidence>
<accession>A0A1A9W2I0</accession>
<dbReference type="GO" id="GO:0032259">
    <property type="term" value="P:methylation"/>
    <property type="evidence" value="ECO:0007669"/>
    <property type="project" value="UniProtKB-KW"/>
</dbReference>
<feature type="domain" description="Helicase ATP-binding" evidence="18">
    <location>
        <begin position="15"/>
        <end position="168"/>
    </location>
</feature>
<dbReference type="FunFam" id="2.170.270.10:FF:000003">
    <property type="entry name" value="Histone-lysine N-methyltransferase"/>
    <property type="match status" value="1"/>
</dbReference>
<feature type="region of interest" description="Disordered" evidence="15">
    <location>
        <begin position="1140"/>
        <end position="1161"/>
    </location>
</feature>
<dbReference type="SMART" id="SM00541">
    <property type="entry name" value="FYRN"/>
    <property type="match status" value="1"/>
</dbReference>
<evidence type="ECO:0000256" key="8">
    <source>
        <dbReference type="ARBA" id="ARBA00022771"/>
    </source>
</evidence>
<dbReference type="Gene3D" id="3.30.40.10">
    <property type="entry name" value="Zinc/RING finger domain, C3HC4 (zinc finger)"/>
    <property type="match status" value="1"/>
</dbReference>
<keyword evidence="7" id="KW-0677">Repeat</keyword>
<feature type="compositionally biased region" description="Low complexity" evidence="15">
    <location>
        <begin position="957"/>
        <end position="995"/>
    </location>
</feature>
<dbReference type="SUPFAM" id="SSF82199">
    <property type="entry name" value="SET domain"/>
    <property type="match status" value="1"/>
</dbReference>
<feature type="region of interest" description="Disordered" evidence="15">
    <location>
        <begin position="1007"/>
        <end position="1115"/>
    </location>
</feature>
<dbReference type="Pfam" id="PF13832">
    <property type="entry name" value="zf-HC5HC2H_2"/>
    <property type="match status" value="1"/>
</dbReference>
<keyword evidence="3" id="KW-0489">Methyltransferase</keyword>
<keyword evidence="21" id="KW-1185">Reference proteome</keyword>
<keyword evidence="14" id="KW-0539">Nucleus</keyword>
<feature type="region of interest" description="Disordered" evidence="15">
    <location>
        <begin position="941"/>
        <end position="995"/>
    </location>
</feature>
<feature type="domain" description="PHD-type" evidence="19">
    <location>
        <begin position="2081"/>
        <end position="2189"/>
    </location>
</feature>
<feature type="compositionally biased region" description="Low complexity" evidence="15">
    <location>
        <begin position="1512"/>
        <end position="1529"/>
    </location>
</feature>
<dbReference type="CDD" id="cd15666">
    <property type="entry name" value="ePHD2_KMT2C_like"/>
    <property type="match status" value="1"/>
</dbReference>
<dbReference type="EnsemblMetazoa" id="GBRI003992-RA">
    <property type="protein sequence ID" value="GBRI003992-PA"/>
    <property type="gene ID" value="GBRI003992"/>
</dbReference>
<evidence type="ECO:0000259" key="19">
    <source>
        <dbReference type="PROSITE" id="PS51805"/>
    </source>
</evidence>
<dbReference type="SMART" id="SM00508">
    <property type="entry name" value="PostSET"/>
    <property type="match status" value="1"/>
</dbReference>
<dbReference type="Pfam" id="PF00270">
    <property type="entry name" value="DEAD"/>
    <property type="match status" value="1"/>
</dbReference>
<protein>
    <submittedName>
        <fullName evidence="20">Histone-lysine N-methyltransferase</fullName>
    </submittedName>
</protein>
<dbReference type="Proteomes" id="UP000091820">
    <property type="component" value="Unassembled WGS sequence"/>
</dbReference>
<evidence type="ECO:0000256" key="5">
    <source>
        <dbReference type="ARBA" id="ARBA00022691"/>
    </source>
</evidence>
<feature type="region of interest" description="Disordered" evidence="15">
    <location>
        <begin position="1488"/>
        <end position="1604"/>
    </location>
</feature>
<dbReference type="InterPro" id="IPR003888">
    <property type="entry name" value="FYrich_N"/>
</dbReference>
<dbReference type="Gene3D" id="3.40.50.300">
    <property type="entry name" value="P-loop containing nucleotide triphosphate hydrolases"/>
    <property type="match status" value="1"/>
</dbReference>
<keyword evidence="6" id="KW-0479">Metal-binding</keyword>
<dbReference type="STRING" id="37001.A0A1A9W2I0"/>
<feature type="compositionally biased region" description="Basic residues" evidence="15">
    <location>
        <begin position="1556"/>
        <end position="1568"/>
    </location>
</feature>
<dbReference type="GO" id="GO:0044666">
    <property type="term" value="C:MLL3/4 complex"/>
    <property type="evidence" value="ECO:0007669"/>
    <property type="project" value="TreeGrafter"/>
</dbReference>
<dbReference type="SMART" id="SM00487">
    <property type="entry name" value="DEXDc"/>
    <property type="match status" value="1"/>
</dbReference>
<dbReference type="FunFam" id="3.30.160.360:FF:000001">
    <property type="entry name" value="Histone-lysine N-methyltransferase"/>
    <property type="match status" value="1"/>
</dbReference>
<dbReference type="InterPro" id="IPR034732">
    <property type="entry name" value="EPHD"/>
</dbReference>
<proteinExistence type="predicted"/>
<dbReference type="PROSITE" id="PS51542">
    <property type="entry name" value="FYRN"/>
    <property type="match status" value="1"/>
</dbReference>
<keyword evidence="12" id="KW-0010">Activator</keyword>
<dbReference type="GO" id="GO:0045944">
    <property type="term" value="P:positive regulation of transcription by RNA polymerase II"/>
    <property type="evidence" value="ECO:0007669"/>
    <property type="project" value="TreeGrafter"/>
</dbReference>
<feature type="compositionally biased region" description="Low complexity" evidence="15">
    <location>
        <begin position="1007"/>
        <end position="1051"/>
    </location>
</feature>
<evidence type="ECO:0000313" key="21">
    <source>
        <dbReference type="Proteomes" id="UP000091820"/>
    </source>
</evidence>
<dbReference type="CDD" id="cd19171">
    <property type="entry name" value="SET_KMT2C_2D"/>
    <property type="match status" value="1"/>
</dbReference>
<evidence type="ECO:0000259" key="16">
    <source>
        <dbReference type="PROSITE" id="PS50280"/>
    </source>
</evidence>
<dbReference type="GO" id="GO:0003676">
    <property type="term" value="F:nucleic acid binding"/>
    <property type="evidence" value="ECO:0007669"/>
    <property type="project" value="InterPro"/>
</dbReference>
<dbReference type="InterPro" id="IPR011545">
    <property type="entry name" value="DEAD/DEAH_box_helicase_dom"/>
</dbReference>
<dbReference type="InterPro" id="IPR027417">
    <property type="entry name" value="P-loop_NTPase"/>
</dbReference>
<organism evidence="20 21">
    <name type="scientific">Glossina brevipalpis</name>
    <dbReference type="NCBI Taxonomy" id="37001"/>
    <lineage>
        <taxon>Eukaryota</taxon>
        <taxon>Metazoa</taxon>
        <taxon>Ecdysozoa</taxon>
        <taxon>Arthropoda</taxon>
        <taxon>Hexapoda</taxon>
        <taxon>Insecta</taxon>
        <taxon>Pterygota</taxon>
        <taxon>Neoptera</taxon>
        <taxon>Endopterygota</taxon>
        <taxon>Diptera</taxon>
        <taxon>Brachycera</taxon>
        <taxon>Muscomorpha</taxon>
        <taxon>Hippoboscoidea</taxon>
        <taxon>Glossinidae</taxon>
        <taxon>Glossina</taxon>
    </lineage>
</organism>
<evidence type="ECO:0000256" key="2">
    <source>
        <dbReference type="ARBA" id="ARBA00022553"/>
    </source>
</evidence>
<dbReference type="Pfam" id="PF00856">
    <property type="entry name" value="SET"/>
    <property type="match status" value="1"/>
</dbReference>
<evidence type="ECO:0000256" key="9">
    <source>
        <dbReference type="ARBA" id="ARBA00022833"/>
    </source>
</evidence>
<feature type="compositionally biased region" description="Low complexity" evidence="15">
    <location>
        <begin position="1142"/>
        <end position="1161"/>
    </location>
</feature>
<dbReference type="GO" id="GO:0005524">
    <property type="term" value="F:ATP binding"/>
    <property type="evidence" value="ECO:0007669"/>
    <property type="project" value="InterPro"/>
</dbReference>
<dbReference type="GO" id="GO:0042800">
    <property type="term" value="F:histone H3K4 methyltransferase activity"/>
    <property type="evidence" value="ECO:0007669"/>
    <property type="project" value="TreeGrafter"/>
</dbReference>
<feature type="domain" description="SET" evidence="16">
    <location>
        <begin position="2457"/>
        <end position="2573"/>
    </location>
</feature>
<sequence>MVCPPSKIQETVLHFLLAYPPRSIIAQSQSGTGKTAAFILTMLSLADTKLMYPQVICLPPAYELAVQTGEVAAKIAQFCPDIKLRYAVRGESVEDGSKLVEHIIFGTPGKALDWDEAGVMRATQGHYDKCVRVCKQLSANCQMLFFSASYEEDLMGFAKYIVPEENINLPTTIPVLLLGDLSVDKRLATLDRFKVGLEMVLITTNVLSRAIDVEQGTLVNMSYQSDSDAFKISASAVKRQGNDLQCDDDVKKFKLEKSANAVLIPGVTQVQTIICNNIFNTSNVGNKKNFKSRKQAIETSNVSSGYHLLVDETTLSEESTESICTKNFSSVNSEELMMIRKQVNIKDSTCGINVDYSGDERVMHTEGEKAMSASSLMNNLNSKTPVKRLHLGMAETKKALGDGIDVKVISNEQSGKVSVVSDKKSDQTHLSATSGATTPQNTFTYSRVCTVSNVTTGTAVDHLSMKSLQGTVKNQSLMVTSKKIPPEVTQTQTTAKVSIGNTTISVPLLKPMNPTQIIQANSSATTEATKSVLHTLQAGSGASAQFSKILNIKRGQKVTHPTYLSLAQVQIKPASQAKIVQAKVVSKKIPSHMQTMQNTKTSLIQQISGVVTITSSKQDQTSQLQQQRSINQILPSALNKPQLSFVKEMSSGTVIKTAEDIKNSGSSAPSNTEQASAISGTSILTNDSSIKVIEKQLPKIIAGGKEEASSVVATDFLPANVKLIHTTSGGHLNTSNIRSSLTAQIEQIDQNISQQQQNQQRINIGPTISIVRQNSPQLVTTSNNAPTVSLGVSDTMCTQQKVILTKSQFGSNTNSPTISTSVSNLNTMAIPRNISLMLAKSSASQPVITGAKNSLCVTTTANKNNSARLNLNVNYSVPNSTSAIFTQTDTDAGSSAEPIGQVQDTTATTQSRKIIQVIPGNLFSGNDNNFVQISKSKLDQADEDKKKLDGGGVEHFSQQQMQHAQQQQTQSLHLQTQAFPQSQQSNPQQQIQHQQIQATQQIQLQIQQQSHNNQQHQQQSQSQQQQQSALKQIQTMHNHSRQQQAQQQRQQLVHKHQIQQQVQKPQQQQHASQLAEIRKQENINKSVSENPNETDKLQHSSLSYTTNSNTVSNMESNIPSKVEESNNVLLKQLLQNSNITPANSQNSMANNNNTSRSSANANLPARKVINVRAPSLGLVSSLEAQLARPVIPPVTASESNSNASSSSNAVSVSSNQDINKAHGQESSPSVTSPISITCSLPGTSSFITSITKPLTQDSSSGDKPKVSSTLISKETSFVSKPTLKLEKPDHSEQNLEMFTLSQTNDNQRSATELSSNSSHLPNQNYKMFPENALQNTEVTKVQATYQDVKKPPEQVVVTKSQQMHQNHQTVSTQQYNALAKGSNLNAIVQNRDKSIDDKKSHSTSGTGVNSQILGVTSNNTFLPKKATEEDVNNSNNHKQMECLTNSPHVQNQGTVQFQTESKVIKIEKDNSTKLADAGDMQTIQLHQQQNMMQQQGATAPVQSNVTTSNIMPTTPTHSTTSVTTDYSSPLTASSNKMHQFANTQGDQNPNKEVEIRRKRKREQQKQRRQVCNNAKDTNTNTSNSFAFNSNPVSSKKRSRKSHKLEEDYDSFIDNLLLHMRQMQPLQVLEPHLSVNYDVCKIYGWKNSPRLADNKSTVKDNRQTEKVNMLQRELEGEYGSAYLPNKVPFYDSINFNYQDNKDDLNSSTIQNNYYDQEFSSFTYKTESEKLSACIKLCRERSVDTSEIICNRKTLPMEPVKAMRLNMLQQETFPGLILMSSTQQRMGRMSPVIPFVSSMALITKRKKVPLKSQENENLNRVSTKEDDVDSKHESDFKYCRTKNDMNTQTVILSLPSSSAERILDVLKNLANILQITAPITYRVLENNSVLDTQRRVEHTPLMMGNRKPLTKYLAIQDILNGKCKMCRNCGKAIKNRCYKSSNDNTRTSLHSILGQPTQQRYFCTKLCYVQFRWCSEKKTPYNKAILGNYDDQGSTISGRKSSLKSLLDCRPNAASEIASEKSKAKKICFRYFNSKCFQPTSSIKKMTEKEIRDLLFKMDITMSVNTANAAIGEQGSYAPLEDRRQCVLCSQIGDGVTDGPSRLLNFDVDKWVHLNCALWSAEVYETVSGGLMNFQVALQIGLNQICNTCQQLGATIKCYKSRCGAIYHLPCAIRDQCVFYQNKTIHCQVHASRNDKDKELNNLTVQRRVYVERDENRQVAAILHHSELMNLLRVGSLIFLNVGQLLPHQLEAFHTANFIYPIGYKIVRFYWSMRRPNKRCRYICSIAEVNGHPEFRIIVQEPLESDIELRDISPKAVWQKVLQSVAEIRKAHNLVKLCPEYITGEDLFGLTEPSIVRIIESLPGVETLTNYRFKYGRNPLLDLPLALNPSGAARTEPKLRQLMGWKKPHTQRTCSAFNFMGHQSIPSVTAAGEATCPYSKQFVHSKSSQYKKMKQEWRNNVYLARSKIQGLGLYAARDMEKHTMIIEYIGEVIRTEVSEIREKQYEAKNRGIYMFRLDEDRVVDATLCGGLARYINHSCNPNCVTEIVEVDRELRIIIFAKRRINRGEELSYDYKFDIEDDGNKIPCMCGAPNCRKWMN</sequence>
<feature type="compositionally biased region" description="Polar residues" evidence="15">
    <location>
        <begin position="1530"/>
        <end position="1548"/>
    </location>
</feature>
<name>A0A1A9W2I0_9MUSC</name>
<dbReference type="PANTHER" id="PTHR45888">
    <property type="entry name" value="HL01030P-RELATED"/>
    <property type="match status" value="1"/>
</dbReference>
<dbReference type="Pfam" id="PF05965">
    <property type="entry name" value="FYRC"/>
    <property type="match status" value="1"/>
</dbReference>
<evidence type="ECO:0000256" key="13">
    <source>
        <dbReference type="ARBA" id="ARBA00023163"/>
    </source>
</evidence>
<dbReference type="InterPro" id="IPR014001">
    <property type="entry name" value="Helicase_ATP-bd"/>
</dbReference>
<feature type="region of interest" description="Disordered" evidence="15">
    <location>
        <begin position="1194"/>
        <end position="1235"/>
    </location>
</feature>
<evidence type="ECO:0000259" key="18">
    <source>
        <dbReference type="PROSITE" id="PS51192"/>
    </source>
</evidence>
<reference evidence="21" key="1">
    <citation type="submission" date="2014-03" db="EMBL/GenBank/DDBJ databases">
        <authorList>
            <person name="Aksoy S."/>
            <person name="Warren W."/>
            <person name="Wilson R.K."/>
        </authorList>
    </citation>
    <scope>NUCLEOTIDE SEQUENCE [LARGE SCALE GENOMIC DNA]</scope>
    <source>
        <strain evidence="21">IAEA</strain>
    </source>
</reference>
<comment type="subcellular location">
    <subcellularLocation>
        <location evidence="1">Nucleus</location>
    </subcellularLocation>
</comment>
<feature type="compositionally biased region" description="Polar residues" evidence="15">
    <location>
        <begin position="1496"/>
        <end position="1511"/>
    </location>
</feature>
<dbReference type="FunFam" id="3.30.40.10:FF:000002">
    <property type="entry name" value="Histone-lysine N-methyltransferase"/>
    <property type="match status" value="1"/>
</dbReference>
<keyword evidence="5" id="KW-0949">S-adenosyl-L-methionine</keyword>
<dbReference type="VEuPathDB" id="VectorBase:GBRI003992"/>
<dbReference type="PROSITE" id="PS51805">
    <property type="entry name" value="EPHD"/>
    <property type="match status" value="1"/>
</dbReference>
<dbReference type="InterPro" id="IPR013083">
    <property type="entry name" value="Znf_RING/FYVE/PHD"/>
</dbReference>
<evidence type="ECO:0000259" key="17">
    <source>
        <dbReference type="PROSITE" id="PS50868"/>
    </source>
</evidence>
<dbReference type="Pfam" id="PF05964">
    <property type="entry name" value="FYRN"/>
    <property type="match status" value="1"/>
</dbReference>
<dbReference type="InterPro" id="IPR003616">
    <property type="entry name" value="Post-SET_dom"/>
</dbReference>
<keyword evidence="11" id="KW-0805">Transcription regulation</keyword>
<evidence type="ECO:0000256" key="6">
    <source>
        <dbReference type="ARBA" id="ARBA00022723"/>
    </source>
</evidence>
<feature type="compositionally biased region" description="Low complexity" evidence="15">
    <location>
        <begin position="1226"/>
        <end position="1235"/>
    </location>
</feature>
<dbReference type="PROSITE" id="PS50280">
    <property type="entry name" value="SET"/>
    <property type="match status" value="1"/>
</dbReference>
<feature type="compositionally biased region" description="Low complexity" evidence="15">
    <location>
        <begin position="1196"/>
        <end position="1215"/>
    </location>
</feature>
<dbReference type="GO" id="GO:0005700">
    <property type="term" value="C:polytene chromosome"/>
    <property type="evidence" value="ECO:0007669"/>
    <property type="project" value="UniProtKB-ARBA"/>
</dbReference>
<dbReference type="SUPFAM" id="SSF52540">
    <property type="entry name" value="P-loop containing nucleoside triphosphate hydrolases"/>
    <property type="match status" value="1"/>
</dbReference>
<evidence type="ECO:0000256" key="10">
    <source>
        <dbReference type="ARBA" id="ARBA00022853"/>
    </source>
</evidence>
<dbReference type="Gene3D" id="3.30.160.360">
    <property type="match status" value="1"/>
</dbReference>
<evidence type="ECO:0000256" key="3">
    <source>
        <dbReference type="ARBA" id="ARBA00022603"/>
    </source>
</evidence>
<dbReference type="SMART" id="SM00542">
    <property type="entry name" value="FYRC"/>
    <property type="match status" value="1"/>
</dbReference>
<feature type="compositionally biased region" description="Low complexity" evidence="15">
    <location>
        <begin position="1577"/>
        <end position="1590"/>
    </location>
</feature>
<feature type="domain" description="Post-SET" evidence="17">
    <location>
        <begin position="2581"/>
        <end position="2597"/>
    </location>
</feature>
<dbReference type="GO" id="GO:0008270">
    <property type="term" value="F:zinc ion binding"/>
    <property type="evidence" value="ECO:0007669"/>
    <property type="project" value="UniProtKB-KW"/>
</dbReference>
<feature type="compositionally biased region" description="Low complexity" evidence="15">
    <location>
        <begin position="1058"/>
        <end position="1074"/>
    </location>
</feature>
<keyword evidence="9" id="KW-0862">Zinc</keyword>
<keyword evidence="13" id="KW-0804">Transcription</keyword>
<evidence type="ECO:0000256" key="14">
    <source>
        <dbReference type="ARBA" id="ARBA00023242"/>
    </source>
</evidence>
<keyword evidence="4" id="KW-0808">Transferase</keyword>
<dbReference type="PROSITE" id="PS51192">
    <property type="entry name" value="HELICASE_ATP_BIND_1"/>
    <property type="match status" value="1"/>
</dbReference>
<dbReference type="InterPro" id="IPR001214">
    <property type="entry name" value="SET_dom"/>
</dbReference>
<keyword evidence="8" id="KW-0863">Zinc-finger</keyword>
<dbReference type="InterPro" id="IPR003889">
    <property type="entry name" value="FYrich_C"/>
</dbReference>
<dbReference type="Gene3D" id="2.170.270.10">
    <property type="entry name" value="SET domain"/>
    <property type="match status" value="1"/>
</dbReference>
<keyword evidence="2" id="KW-0597">Phosphoprotein</keyword>
<dbReference type="GO" id="GO:0003713">
    <property type="term" value="F:transcription coactivator activity"/>
    <property type="evidence" value="ECO:0007669"/>
    <property type="project" value="TreeGrafter"/>
</dbReference>
<evidence type="ECO:0000256" key="12">
    <source>
        <dbReference type="ARBA" id="ARBA00023159"/>
    </source>
</evidence>
<dbReference type="SMART" id="SM00317">
    <property type="entry name" value="SET"/>
    <property type="match status" value="1"/>
</dbReference>
<feature type="compositionally biased region" description="Polar residues" evidence="15">
    <location>
        <begin position="1099"/>
        <end position="1115"/>
    </location>
</feature>
<dbReference type="PROSITE" id="PS50868">
    <property type="entry name" value="POST_SET"/>
    <property type="match status" value="1"/>
</dbReference>
<evidence type="ECO:0000256" key="4">
    <source>
        <dbReference type="ARBA" id="ARBA00022679"/>
    </source>
</evidence>
<evidence type="ECO:0000256" key="7">
    <source>
        <dbReference type="ARBA" id="ARBA00022737"/>
    </source>
</evidence>
<evidence type="ECO:0000256" key="15">
    <source>
        <dbReference type="SAM" id="MobiDB-lite"/>
    </source>
</evidence>
<dbReference type="PANTHER" id="PTHR45888:SF6">
    <property type="entry name" value="HL01030P-RELATED"/>
    <property type="match status" value="1"/>
</dbReference>
<dbReference type="GO" id="GO:0098687">
    <property type="term" value="C:chromosomal region"/>
    <property type="evidence" value="ECO:0007669"/>
    <property type="project" value="UniProtKB-ARBA"/>
</dbReference>
<dbReference type="PROSITE" id="PS51543">
    <property type="entry name" value="FYRC"/>
    <property type="match status" value="1"/>
</dbReference>
<dbReference type="InterPro" id="IPR046341">
    <property type="entry name" value="SET_dom_sf"/>
</dbReference>
<feature type="region of interest" description="Disordered" evidence="15">
    <location>
        <begin position="1303"/>
        <end position="1322"/>
    </location>
</feature>
<keyword evidence="10" id="KW-0156">Chromatin regulator</keyword>
<evidence type="ECO:0000256" key="1">
    <source>
        <dbReference type="ARBA" id="ARBA00004123"/>
    </source>
</evidence>
<reference evidence="20" key="2">
    <citation type="submission" date="2020-05" db="UniProtKB">
        <authorList>
            <consortium name="EnsemblMetazoa"/>
        </authorList>
    </citation>
    <scope>IDENTIFICATION</scope>
    <source>
        <strain evidence="20">IAEA</strain>
    </source>
</reference>
<evidence type="ECO:0000256" key="11">
    <source>
        <dbReference type="ARBA" id="ARBA00023015"/>
    </source>
</evidence>